<reference evidence="2 3" key="1">
    <citation type="submission" date="2015-04" db="EMBL/GenBank/DDBJ databases">
        <title>Lasius niger genome sequencing.</title>
        <authorList>
            <person name="Konorov E.A."/>
            <person name="Nikitin M.A."/>
            <person name="Kirill M.V."/>
            <person name="Chang P."/>
        </authorList>
    </citation>
    <scope>NUCLEOTIDE SEQUENCE [LARGE SCALE GENOMIC DNA]</scope>
    <source>
        <tissue evidence="2">Whole</tissue>
    </source>
</reference>
<dbReference type="Gene3D" id="3.30.420.10">
    <property type="entry name" value="Ribonuclease H-like superfamily/Ribonuclease H"/>
    <property type="match status" value="1"/>
</dbReference>
<evidence type="ECO:0000313" key="2">
    <source>
        <dbReference type="EMBL" id="KMQ83293.1"/>
    </source>
</evidence>
<feature type="domain" description="RNase H type-1" evidence="1">
    <location>
        <begin position="1"/>
        <end position="42"/>
    </location>
</feature>
<dbReference type="PROSITE" id="PS50879">
    <property type="entry name" value="RNASE_H_1"/>
    <property type="match status" value="1"/>
</dbReference>
<evidence type="ECO:0000259" key="1">
    <source>
        <dbReference type="PROSITE" id="PS50879"/>
    </source>
</evidence>
<dbReference type="Proteomes" id="UP000036403">
    <property type="component" value="Unassembled WGS sequence"/>
</dbReference>
<dbReference type="EMBL" id="LBMM01020405">
    <property type="protein sequence ID" value="KMQ83293.1"/>
    <property type="molecule type" value="Genomic_DNA"/>
</dbReference>
<gene>
    <name evidence="2" type="ORF">RF55_20424</name>
</gene>
<proteinExistence type="predicted"/>
<dbReference type="InterPro" id="IPR002156">
    <property type="entry name" value="RNaseH_domain"/>
</dbReference>
<dbReference type="GO" id="GO:0003676">
    <property type="term" value="F:nucleic acid binding"/>
    <property type="evidence" value="ECO:0007669"/>
    <property type="project" value="InterPro"/>
</dbReference>
<dbReference type="PaxDb" id="67767-A0A0J7JYL8"/>
<evidence type="ECO:0000313" key="3">
    <source>
        <dbReference type="Proteomes" id="UP000036403"/>
    </source>
</evidence>
<dbReference type="AlphaFoldDB" id="A0A0J7JYL8"/>
<name>A0A0J7JYL8_LASNI</name>
<dbReference type="OrthoDB" id="7700353at2759"/>
<protein>
    <submittedName>
        <fullName evidence="2">Pol-like protein</fullName>
    </submittedName>
</protein>
<keyword evidence="3" id="KW-1185">Reference proteome</keyword>
<comment type="caution">
    <text evidence="2">The sequence shown here is derived from an EMBL/GenBank/DDBJ whole genome shotgun (WGS) entry which is preliminary data.</text>
</comment>
<dbReference type="GO" id="GO:0004523">
    <property type="term" value="F:RNA-DNA hybrid ribonuclease activity"/>
    <property type="evidence" value="ECO:0007669"/>
    <property type="project" value="InterPro"/>
</dbReference>
<sequence>MIKQKLLDIQSANLENHIVWIPDHSGILGNETADHLAKRAITHGQLLRRPLSHTDLFSILRTEFIADSSKFLKNQGRRKGHKYFLNFEELCLKPWFHKLNLSRESIVTCCRIRSNHALNHSLHRCNLIQDPRLAYAVSLRRTQITSSGAASS</sequence>
<dbReference type="SUPFAM" id="SSF53098">
    <property type="entry name" value="Ribonuclease H-like"/>
    <property type="match status" value="1"/>
</dbReference>
<dbReference type="InterPro" id="IPR012337">
    <property type="entry name" value="RNaseH-like_sf"/>
</dbReference>
<organism evidence="2 3">
    <name type="scientific">Lasius niger</name>
    <name type="common">Black garden ant</name>
    <dbReference type="NCBI Taxonomy" id="67767"/>
    <lineage>
        <taxon>Eukaryota</taxon>
        <taxon>Metazoa</taxon>
        <taxon>Ecdysozoa</taxon>
        <taxon>Arthropoda</taxon>
        <taxon>Hexapoda</taxon>
        <taxon>Insecta</taxon>
        <taxon>Pterygota</taxon>
        <taxon>Neoptera</taxon>
        <taxon>Endopterygota</taxon>
        <taxon>Hymenoptera</taxon>
        <taxon>Apocrita</taxon>
        <taxon>Aculeata</taxon>
        <taxon>Formicoidea</taxon>
        <taxon>Formicidae</taxon>
        <taxon>Formicinae</taxon>
        <taxon>Lasius</taxon>
        <taxon>Lasius</taxon>
    </lineage>
</organism>
<dbReference type="InterPro" id="IPR036397">
    <property type="entry name" value="RNaseH_sf"/>
</dbReference>
<accession>A0A0J7JYL8</accession>
<dbReference type="STRING" id="67767.A0A0J7JYL8"/>